<dbReference type="InterPro" id="IPR011711">
    <property type="entry name" value="GntR_C"/>
</dbReference>
<dbReference type="PANTHER" id="PTHR43537:SF45">
    <property type="entry name" value="GNTR FAMILY REGULATORY PROTEIN"/>
    <property type="match status" value="1"/>
</dbReference>
<keyword evidence="3" id="KW-0804">Transcription</keyword>
<keyword evidence="1" id="KW-0805">Transcription regulation</keyword>
<evidence type="ECO:0000313" key="6">
    <source>
        <dbReference type="Proteomes" id="UP000466345"/>
    </source>
</evidence>
<evidence type="ECO:0000259" key="4">
    <source>
        <dbReference type="PROSITE" id="PS50949"/>
    </source>
</evidence>
<reference evidence="5 6" key="1">
    <citation type="submission" date="2019-10" db="EMBL/GenBank/DDBJ databases">
        <title>Streptomyces smaragdinus sp. nov. and Streptomyces fabii sp. nov., isolated from the gut of fungus growing-termite Macrotermes natalensis.</title>
        <authorList>
            <person name="Schwitalla J."/>
            <person name="Benndorf R."/>
            <person name="Martin K."/>
            <person name="De Beer W."/>
            <person name="Kaster A.-K."/>
            <person name="Vollmers J."/>
            <person name="Poulsen M."/>
            <person name="Beemelmanns C."/>
        </authorList>
    </citation>
    <scope>NUCLEOTIDE SEQUENCE [LARGE SCALE GENOMIC DNA]</scope>
    <source>
        <strain evidence="5 6">RB5</strain>
    </source>
</reference>
<dbReference type="GO" id="GO:0003677">
    <property type="term" value="F:DNA binding"/>
    <property type="evidence" value="ECO:0007669"/>
    <property type="project" value="UniProtKB-KW"/>
</dbReference>
<dbReference type="EMBL" id="WEGJ01000019">
    <property type="protein sequence ID" value="MQY14170.1"/>
    <property type="molecule type" value="Genomic_DNA"/>
</dbReference>
<keyword evidence="2" id="KW-0238">DNA-binding</keyword>
<dbReference type="PANTHER" id="PTHR43537">
    <property type="entry name" value="TRANSCRIPTIONAL REGULATOR, GNTR FAMILY"/>
    <property type="match status" value="1"/>
</dbReference>
<organism evidence="5 6">
    <name type="scientific">Streptomyces smaragdinus</name>
    <dbReference type="NCBI Taxonomy" id="2585196"/>
    <lineage>
        <taxon>Bacteria</taxon>
        <taxon>Bacillati</taxon>
        <taxon>Actinomycetota</taxon>
        <taxon>Actinomycetes</taxon>
        <taxon>Kitasatosporales</taxon>
        <taxon>Streptomycetaceae</taxon>
        <taxon>Streptomyces</taxon>
    </lineage>
</organism>
<evidence type="ECO:0000256" key="2">
    <source>
        <dbReference type="ARBA" id="ARBA00023125"/>
    </source>
</evidence>
<dbReference type="Proteomes" id="UP000466345">
    <property type="component" value="Unassembled WGS sequence"/>
</dbReference>
<evidence type="ECO:0000256" key="1">
    <source>
        <dbReference type="ARBA" id="ARBA00023015"/>
    </source>
</evidence>
<proteinExistence type="predicted"/>
<dbReference type="OrthoDB" id="3864082at2"/>
<dbReference type="Pfam" id="PF00392">
    <property type="entry name" value="GntR"/>
    <property type="match status" value="1"/>
</dbReference>
<sequence>MSSIVRRDTLRSQLADALRDEILAGRLAPGQNITVKQLAEQYGVSATPVREALVDLAGQGLLDVEEHRGYAVHSFTADDFRTMVQARAVVFEGIFRSSCQGIPHAATPAAVAAMRRRGEEAERAAKAGDLDVLVHYDLRFWREIGRLAGNPYLSEFLHGIRVRCWVFAVPLLRDRPDLTSVFWQSQGALVDAIEQRDTAAAESIIRTHNEHSLALIERLTTAAEAGDDYAGTAPDADPGFPG</sequence>
<dbReference type="SUPFAM" id="SSF46785">
    <property type="entry name" value="Winged helix' DNA-binding domain"/>
    <property type="match status" value="1"/>
</dbReference>
<accession>A0A7K0CL00</accession>
<keyword evidence="6" id="KW-1185">Reference proteome</keyword>
<dbReference type="RefSeq" id="WP_153454610.1">
    <property type="nucleotide sequence ID" value="NZ_WEGJ01000019.1"/>
</dbReference>
<dbReference type="InterPro" id="IPR036388">
    <property type="entry name" value="WH-like_DNA-bd_sf"/>
</dbReference>
<feature type="domain" description="HTH gntR-type" evidence="4">
    <location>
        <begin position="8"/>
        <end position="75"/>
    </location>
</feature>
<dbReference type="Gene3D" id="1.20.120.530">
    <property type="entry name" value="GntR ligand-binding domain-like"/>
    <property type="match status" value="1"/>
</dbReference>
<evidence type="ECO:0000313" key="5">
    <source>
        <dbReference type="EMBL" id="MQY14170.1"/>
    </source>
</evidence>
<dbReference type="SMART" id="SM00345">
    <property type="entry name" value="HTH_GNTR"/>
    <property type="match status" value="1"/>
</dbReference>
<comment type="caution">
    <text evidence="5">The sequence shown here is derived from an EMBL/GenBank/DDBJ whole genome shotgun (WGS) entry which is preliminary data.</text>
</comment>
<dbReference type="GO" id="GO:0003700">
    <property type="term" value="F:DNA-binding transcription factor activity"/>
    <property type="evidence" value="ECO:0007669"/>
    <property type="project" value="InterPro"/>
</dbReference>
<name>A0A7K0CL00_9ACTN</name>
<dbReference type="Pfam" id="PF07729">
    <property type="entry name" value="FCD"/>
    <property type="match status" value="1"/>
</dbReference>
<dbReference type="AlphaFoldDB" id="A0A7K0CL00"/>
<protein>
    <recommendedName>
        <fullName evidence="4">HTH gntR-type domain-containing protein</fullName>
    </recommendedName>
</protein>
<gene>
    <name evidence="5" type="ORF">SRB5_43320</name>
</gene>
<dbReference type="SMART" id="SM00895">
    <property type="entry name" value="FCD"/>
    <property type="match status" value="1"/>
</dbReference>
<dbReference type="PROSITE" id="PS50949">
    <property type="entry name" value="HTH_GNTR"/>
    <property type="match status" value="1"/>
</dbReference>
<dbReference type="SUPFAM" id="SSF48008">
    <property type="entry name" value="GntR ligand-binding domain-like"/>
    <property type="match status" value="1"/>
</dbReference>
<dbReference type="CDD" id="cd07377">
    <property type="entry name" value="WHTH_GntR"/>
    <property type="match status" value="1"/>
</dbReference>
<evidence type="ECO:0000256" key="3">
    <source>
        <dbReference type="ARBA" id="ARBA00023163"/>
    </source>
</evidence>
<dbReference type="InterPro" id="IPR000524">
    <property type="entry name" value="Tscrpt_reg_HTH_GntR"/>
</dbReference>
<dbReference type="InterPro" id="IPR036390">
    <property type="entry name" value="WH_DNA-bd_sf"/>
</dbReference>
<dbReference type="Gene3D" id="1.10.10.10">
    <property type="entry name" value="Winged helix-like DNA-binding domain superfamily/Winged helix DNA-binding domain"/>
    <property type="match status" value="1"/>
</dbReference>
<dbReference type="InterPro" id="IPR008920">
    <property type="entry name" value="TF_FadR/GntR_C"/>
</dbReference>